<sequence>MFLHRLGWILLLASCSSLEITDELITKYREKVRAMFYHAYNGYLNHAFPLDELKPISCTGHDTWGSFSLSLVDALDTLIVMGNASEFRRAVDLVLKSVRTDANVNVSVFETNIRIVGGLVSAHMLSGRVEGMVLEDGWPCSGPLLRLAEAMAARLLPAFNTETGMPYGTVNLKYGVPKSETPITCTAGVGTFIVEFGALSRLTGDPQFERVALKALESLWRTRSSLGLVGNHINVQTGQWTATDAGIGAGVDSYFEYLVKGALLLQRPALMKQFHEYSHAINRYVRKGDWFMWVTMTKGAVSLPIFQSLEAFWPGLLAMIGNVEDASRIMLQYSQVIRQYGFPPEFYNIQSSTSDKRSAFPLRPEIAESLMYLYRATEDPQFLETAAQLVDAIEHSAKTPCGYATVNNVNDHSIEDRMESFFLAETTKYLYLIFDPNNFLHNDGQKARIVDTPNGECVVDAGGYIFNTEAHPIDPAIVHCCSAQRQAEREAIRKWEDNYDLLSVLDHHDTASPMILRKEAVPQFLKDVKNIREDPKYLPETSLPETPSSATEVEFEVDQSFIVDGSHSENGSQAKPHTPAGAVKSSSELEEKLKVLLSTITEKLPKKRATPPPKPRTSRKVFSFKLKPNDTKRTQKEVLEKVRALVHKARLDDEEKRANGEDANSVDELIDAMSKIHTEYSELIKGAKELDDEYFEALEQRALKMEMAAMVPVVTTACQICCLPTDEVGESVGYRYWLDSIYRNHIYRHRGVKYELGPLCWEYEAPKVEDNYHNVAPKMSLSTMIPGDVPMELFCHPSSLTSFEIADIEHFGFELLTTPPLGFTYKALRIRSGVVHKMRRFLVEEAKCIDVETPTLFRRTPGGAAEFLVPAPPPNQGLCYALPQSPQQFKQLLMIGGIDRYFQIARCYRDEGSKGDRQPEFTQVDLELSFTNQEGVMSLVEQMLTAAWPEELMDLKPHTPFPRLKYCDAMRLYGSDKPDMRIPWQIQDCTEHLGFLHDKSGNGGMVGRLIICKGQVNKIKTAAKKEFKRLLDMNKLSRELLLRAPRDIGVNYLTASCNPPPL</sequence>
<name>A0AAN8FYU2_TRICO</name>
<feature type="active site" evidence="9">
    <location>
        <position position="252"/>
    </location>
</feature>
<dbReference type="PRINTS" id="PR00747">
    <property type="entry name" value="GLYHDRLASE47"/>
</dbReference>
<evidence type="ECO:0000313" key="16">
    <source>
        <dbReference type="Proteomes" id="UP001331761"/>
    </source>
</evidence>
<dbReference type="Proteomes" id="UP001331761">
    <property type="component" value="Unassembled WGS sequence"/>
</dbReference>
<keyword evidence="3" id="KW-0436">Ligase</keyword>
<dbReference type="SUPFAM" id="SSF48225">
    <property type="entry name" value="Seven-hairpin glycosidases"/>
    <property type="match status" value="1"/>
</dbReference>
<dbReference type="InterPro" id="IPR044674">
    <property type="entry name" value="EDEM1/2/3"/>
</dbReference>
<feature type="domain" description="Aminoacyl-transfer RNA synthetases class-II family profile" evidence="14">
    <location>
        <begin position="828"/>
        <end position="1049"/>
    </location>
</feature>
<dbReference type="GO" id="GO:1904154">
    <property type="term" value="P:positive regulation of retrograde protein transport, ER to cytosol"/>
    <property type="evidence" value="ECO:0007669"/>
    <property type="project" value="UniProtKB-ARBA"/>
</dbReference>
<accession>A0AAN8FYU2</accession>
<dbReference type="PROSITE" id="PS50862">
    <property type="entry name" value="AA_TRNA_LIGASE_II"/>
    <property type="match status" value="1"/>
</dbReference>
<dbReference type="FunFam" id="1.50.10.10:FF:000015">
    <property type="entry name" value="alpha-1,2-Mannosidase"/>
    <property type="match status" value="1"/>
</dbReference>
<dbReference type="InterPro" id="IPR001382">
    <property type="entry name" value="Glyco_hydro_47"/>
</dbReference>
<dbReference type="EMBL" id="WIXE01007902">
    <property type="protein sequence ID" value="KAK5979870.1"/>
    <property type="molecule type" value="Genomic_DNA"/>
</dbReference>
<keyword evidence="7" id="KW-0325">Glycoprotein</keyword>
<evidence type="ECO:0000259" key="14">
    <source>
        <dbReference type="PROSITE" id="PS50862"/>
    </source>
</evidence>
<evidence type="ECO:0000256" key="13">
    <source>
        <dbReference type="SAM" id="SignalP"/>
    </source>
</evidence>
<keyword evidence="16" id="KW-1185">Reference proteome</keyword>
<dbReference type="AlphaFoldDB" id="A0AAN8FYU2"/>
<evidence type="ECO:0000256" key="2">
    <source>
        <dbReference type="ARBA" id="ARBA00007658"/>
    </source>
</evidence>
<feature type="signal peptide" evidence="13">
    <location>
        <begin position="1"/>
        <end position="17"/>
    </location>
</feature>
<feature type="active site" description="Proton donor" evidence="9">
    <location>
        <position position="110"/>
    </location>
</feature>
<evidence type="ECO:0000256" key="9">
    <source>
        <dbReference type="PIRSR" id="PIRSR601382-1"/>
    </source>
</evidence>
<evidence type="ECO:0000256" key="7">
    <source>
        <dbReference type="ARBA" id="ARBA00023180"/>
    </source>
</evidence>
<evidence type="ECO:0000313" key="15">
    <source>
        <dbReference type="EMBL" id="KAK5979870.1"/>
    </source>
</evidence>
<dbReference type="GO" id="GO:0005524">
    <property type="term" value="F:ATP binding"/>
    <property type="evidence" value="ECO:0007669"/>
    <property type="project" value="InterPro"/>
</dbReference>
<keyword evidence="13" id="KW-0732">Signal</keyword>
<dbReference type="PANTHER" id="PTHR45679">
    <property type="entry name" value="ER DEGRADATION-ENHANCING ALPHA-MANNOSIDASE-LIKE PROTEIN 2"/>
    <property type="match status" value="1"/>
</dbReference>
<evidence type="ECO:0000256" key="6">
    <source>
        <dbReference type="ARBA" id="ARBA00022840"/>
    </source>
</evidence>
<keyword evidence="11" id="KW-0378">Hydrolase</keyword>
<evidence type="ECO:0000256" key="8">
    <source>
        <dbReference type="ARBA" id="ARBA00054385"/>
    </source>
</evidence>
<comment type="subcellular location">
    <subcellularLocation>
        <location evidence="1">Endoplasmic reticulum</location>
    </subcellularLocation>
</comment>
<dbReference type="GO" id="GO:0005509">
    <property type="term" value="F:calcium ion binding"/>
    <property type="evidence" value="ECO:0007669"/>
    <property type="project" value="InterPro"/>
</dbReference>
<comment type="cofactor">
    <cofactor evidence="10">
        <name>Ca(2+)</name>
        <dbReference type="ChEBI" id="CHEBI:29108"/>
    </cofactor>
</comment>
<dbReference type="GO" id="GO:1904380">
    <property type="term" value="P:endoplasmic reticulum mannose trimming"/>
    <property type="evidence" value="ECO:0007669"/>
    <property type="project" value="InterPro"/>
</dbReference>
<keyword evidence="4" id="KW-0547">Nucleotide-binding</keyword>
<dbReference type="InterPro" id="IPR036026">
    <property type="entry name" value="Seven-hairpin_glycosidases"/>
</dbReference>
<feature type="region of interest" description="Disordered" evidence="12">
    <location>
        <begin position="565"/>
        <end position="588"/>
    </location>
</feature>
<keyword evidence="5" id="KW-0256">Endoplasmic reticulum</keyword>
<proteinExistence type="inferred from homology"/>
<keyword evidence="6" id="KW-0067">ATP-binding</keyword>
<dbReference type="GO" id="GO:0044322">
    <property type="term" value="C:endoplasmic reticulum quality control compartment"/>
    <property type="evidence" value="ECO:0007669"/>
    <property type="project" value="GOC"/>
</dbReference>
<comment type="similarity">
    <text evidence="2 11">Belongs to the glycosyl hydrolase 47 family.</text>
</comment>
<comment type="caution">
    <text evidence="15">The sequence shown here is derived from an EMBL/GenBank/DDBJ whole genome shotgun (WGS) entry which is preliminary data.</text>
</comment>
<dbReference type="InterPro" id="IPR045864">
    <property type="entry name" value="aa-tRNA-synth_II/BPL/LPL"/>
</dbReference>
<dbReference type="InterPro" id="IPR012341">
    <property type="entry name" value="6hp_glycosidase-like_sf"/>
</dbReference>
<evidence type="ECO:0000256" key="1">
    <source>
        <dbReference type="ARBA" id="ARBA00004240"/>
    </source>
</evidence>
<dbReference type="Pfam" id="PF00152">
    <property type="entry name" value="tRNA-synt_2"/>
    <property type="match status" value="1"/>
</dbReference>
<dbReference type="GO" id="GO:0004571">
    <property type="term" value="F:mannosyl-oligosaccharide 1,2-alpha-mannosidase activity"/>
    <property type="evidence" value="ECO:0007669"/>
    <property type="project" value="InterPro"/>
</dbReference>
<evidence type="ECO:0000256" key="3">
    <source>
        <dbReference type="ARBA" id="ARBA00022598"/>
    </source>
</evidence>
<comment type="function">
    <text evidence="8">Involved in the endoplasmic reticulum-associated degradation (ERAD) pathway that targets misfolded glycoproteins for degradation in an N-glycan-dependent manner. May initiate ERAD by promoting the first mannose trimming step of ERAD substrates, from Man9GlcNAc2 to Man8GlcNAc2. Seems to recognize and bind to exposed hydrophobic regions in target proteins.</text>
</comment>
<feature type="active site" evidence="9">
    <location>
        <position position="365"/>
    </location>
</feature>
<feature type="binding site" evidence="10">
    <location>
        <position position="468"/>
    </location>
    <ligand>
        <name>Ca(2+)</name>
        <dbReference type="ChEBI" id="CHEBI:29108"/>
    </ligand>
</feature>
<feature type="active site" description="Proton donor" evidence="9">
    <location>
        <position position="345"/>
    </location>
</feature>
<evidence type="ECO:0000256" key="5">
    <source>
        <dbReference type="ARBA" id="ARBA00022824"/>
    </source>
</evidence>
<dbReference type="PANTHER" id="PTHR45679:SF6">
    <property type="entry name" value="ER DEGRADATION-ENHANCING ALPHA-MANNOSIDASE-LIKE PROTEIN 2"/>
    <property type="match status" value="1"/>
</dbReference>
<dbReference type="GO" id="GO:0016020">
    <property type="term" value="C:membrane"/>
    <property type="evidence" value="ECO:0007669"/>
    <property type="project" value="InterPro"/>
</dbReference>
<feature type="region of interest" description="Disordered" evidence="12">
    <location>
        <begin position="600"/>
        <end position="619"/>
    </location>
</feature>
<dbReference type="GO" id="GO:0005975">
    <property type="term" value="P:carbohydrate metabolic process"/>
    <property type="evidence" value="ECO:0007669"/>
    <property type="project" value="InterPro"/>
</dbReference>
<keyword evidence="10" id="KW-0479">Metal-binding</keyword>
<dbReference type="Gene3D" id="1.50.10.10">
    <property type="match status" value="1"/>
</dbReference>
<reference evidence="15 16" key="1">
    <citation type="submission" date="2019-10" db="EMBL/GenBank/DDBJ databases">
        <title>Assembly and Annotation for the nematode Trichostrongylus colubriformis.</title>
        <authorList>
            <person name="Martin J."/>
        </authorList>
    </citation>
    <scope>NUCLEOTIDE SEQUENCE [LARGE SCALE GENOMIC DNA]</scope>
    <source>
        <strain evidence="15">G859</strain>
        <tissue evidence="15">Whole worm</tissue>
    </source>
</reference>
<gene>
    <name evidence="15" type="ORF">GCK32_007146</name>
</gene>
<feature type="chain" id="PRO_5043052877" description="alpha-1,2-Mannosidase" evidence="13">
    <location>
        <begin position="18"/>
        <end position="1062"/>
    </location>
</feature>
<evidence type="ECO:0000256" key="10">
    <source>
        <dbReference type="PIRSR" id="PIRSR601382-2"/>
    </source>
</evidence>
<evidence type="ECO:0000256" key="4">
    <source>
        <dbReference type="ARBA" id="ARBA00022741"/>
    </source>
</evidence>
<dbReference type="Pfam" id="PF01532">
    <property type="entry name" value="Glyco_hydro_47"/>
    <property type="match status" value="1"/>
</dbReference>
<dbReference type="GO" id="GO:0006418">
    <property type="term" value="P:tRNA aminoacylation for protein translation"/>
    <property type="evidence" value="ECO:0007669"/>
    <property type="project" value="InterPro"/>
</dbReference>
<organism evidence="15 16">
    <name type="scientific">Trichostrongylus colubriformis</name>
    <name type="common">Black scour worm</name>
    <dbReference type="NCBI Taxonomy" id="6319"/>
    <lineage>
        <taxon>Eukaryota</taxon>
        <taxon>Metazoa</taxon>
        <taxon>Ecdysozoa</taxon>
        <taxon>Nematoda</taxon>
        <taxon>Chromadorea</taxon>
        <taxon>Rhabditida</taxon>
        <taxon>Rhabditina</taxon>
        <taxon>Rhabditomorpha</taxon>
        <taxon>Strongyloidea</taxon>
        <taxon>Trichostrongylidae</taxon>
        <taxon>Trichostrongylus</taxon>
    </lineage>
</organism>
<protein>
    <recommendedName>
        <fullName evidence="11">alpha-1,2-Mannosidase</fullName>
        <ecNumber evidence="11">3.2.1.-</ecNumber>
    </recommendedName>
</protein>
<dbReference type="Gene3D" id="3.30.930.10">
    <property type="entry name" value="Bira Bifunctional Protein, Domain 2"/>
    <property type="match status" value="1"/>
</dbReference>
<dbReference type="GO" id="GO:0004812">
    <property type="term" value="F:aminoacyl-tRNA ligase activity"/>
    <property type="evidence" value="ECO:0007669"/>
    <property type="project" value="InterPro"/>
</dbReference>
<dbReference type="InterPro" id="IPR004364">
    <property type="entry name" value="Aa-tRNA-synt_II"/>
</dbReference>
<dbReference type="SUPFAM" id="SSF55681">
    <property type="entry name" value="Class II aaRS and biotin synthetases"/>
    <property type="match status" value="1"/>
</dbReference>
<evidence type="ECO:0000256" key="11">
    <source>
        <dbReference type="RuleBase" id="RU361193"/>
    </source>
</evidence>
<dbReference type="EC" id="3.2.1.-" evidence="11"/>
<keyword evidence="11" id="KW-0326">Glycosidase</keyword>
<evidence type="ECO:0000256" key="12">
    <source>
        <dbReference type="SAM" id="MobiDB-lite"/>
    </source>
</evidence>
<dbReference type="InterPro" id="IPR006195">
    <property type="entry name" value="aa-tRNA-synth_II"/>
</dbReference>
<keyword evidence="10" id="KW-0106">Calcium</keyword>